<accession>X0XU68</accession>
<dbReference type="EMBL" id="BARS01048655">
    <property type="protein sequence ID" value="GAG38832.1"/>
    <property type="molecule type" value="Genomic_DNA"/>
</dbReference>
<organism evidence="1">
    <name type="scientific">marine sediment metagenome</name>
    <dbReference type="NCBI Taxonomy" id="412755"/>
    <lineage>
        <taxon>unclassified sequences</taxon>
        <taxon>metagenomes</taxon>
        <taxon>ecological metagenomes</taxon>
    </lineage>
</organism>
<evidence type="ECO:0000313" key="1">
    <source>
        <dbReference type="EMBL" id="GAG38832.1"/>
    </source>
</evidence>
<gene>
    <name evidence="1" type="ORF">S01H1_72881</name>
</gene>
<dbReference type="AlphaFoldDB" id="X0XU68"/>
<protein>
    <submittedName>
        <fullName evidence="1">Uncharacterized protein</fullName>
    </submittedName>
</protein>
<reference evidence="1" key="1">
    <citation type="journal article" date="2014" name="Front. Microbiol.">
        <title>High frequency of phylogenetically diverse reductive dehalogenase-homologous genes in deep subseafloor sedimentary metagenomes.</title>
        <authorList>
            <person name="Kawai M."/>
            <person name="Futagami T."/>
            <person name="Toyoda A."/>
            <person name="Takaki Y."/>
            <person name="Nishi S."/>
            <person name="Hori S."/>
            <person name="Arai W."/>
            <person name="Tsubouchi T."/>
            <person name="Morono Y."/>
            <person name="Uchiyama I."/>
            <person name="Ito T."/>
            <person name="Fujiyama A."/>
            <person name="Inagaki F."/>
            <person name="Takami H."/>
        </authorList>
    </citation>
    <scope>NUCLEOTIDE SEQUENCE</scope>
    <source>
        <strain evidence="1">Expedition CK06-06</strain>
    </source>
</reference>
<sequence length="157" mass="18167">MCDSRDVIFQRNIESYPYADGRFLYVALESATIGKCYFNSQWLRCAEKDLGLYVCPQAWNRRVVCCGTIFGSEEGCMEYLEELYQFLYWTNDGGLRARLHTLSEFINPKAKGLIMDQGFLLYYCYRFPDAPLGVRFLDNKLDPLIDTVGGDSREVDK</sequence>
<name>X0XU68_9ZZZZ</name>
<proteinExistence type="predicted"/>
<feature type="non-terminal residue" evidence="1">
    <location>
        <position position="157"/>
    </location>
</feature>
<comment type="caution">
    <text evidence="1">The sequence shown here is derived from an EMBL/GenBank/DDBJ whole genome shotgun (WGS) entry which is preliminary data.</text>
</comment>